<evidence type="ECO:0000313" key="6">
    <source>
        <dbReference type="EMBL" id="VDO89349.1"/>
    </source>
</evidence>
<protein>
    <submittedName>
        <fullName evidence="8">Transthyretin-like family protein</fullName>
    </submittedName>
</protein>
<accession>A0A183FU23</accession>
<dbReference type="GO" id="GO:0009986">
    <property type="term" value="C:cell surface"/>
    <property type="evidence" value="ECO:0007669"/>
    <property type="project" value="InterPro"/>
</dbReference>
<reference evidence="8" key="2">
    <citation type="submission" date="2019-09" db="UniProtKB">
        <authorList>
            <consortium name="WormBaseParasite"/>
        </authorList>
    </citation>
    <scope>IDENTIFICATION</scope>
</reference>
<dbReference type="InterPro" id="IPR001534">
    <property type="entry name" value="Transthyretin-like"/>
</dbReference>
<dbReference type="OrthoDB" id="5912452at2759"/>
<keyword evidence="7" id="KW-1185">Reference proteome</keyword>
<reference evidence="6 7" key="1">
    <citation type="submission" date="2018-11" db="EMBL/GenBank/DDBJ databases">
        <authorList>
            <consortium name="Pathogen Informatics"/>
        </authorList>
    </citation>
    <scope>NUCLEOTIDE SEQUENCE [LARGE SCALE GENOMIC DNA]</scope>
</reference>
<keyword evidence="4 5" id="KW-0732">Signal</keyword>
<dbReference type="InterPro" id="IPR038479">
    <property type="entry name" value="Transthyretin-like_sf"/>
</dbReference>
<dbReference type="EMBL" id="UZAH01027180">
    <property type="protein sequence ID" value="VDO89349.1"/>
    <property type="molecule type" value="Genomic_DNA"/>
</dbReference>
<evidence type="ECO:0000313" key="8">
    <source>
        <dbReference type="WBParaSite" id="HPBE_0001164201-mRNA-1"/>
    </source>
</evidence>
<evidence type="ECO:0000313" key="7">
    <source>
        <dbReference type="Proteomes" id="UP000050761"/>
    </source>
</evidence>
<organism evidence="7 8">
    <name type="scientific">Heligmosomoides polygyrus</name>
    <name type="common">Parasitic roundworm</name>
    <dbReference type="NCBI Taxonomy" id="6339"/>
    <lineage>
        <taxon>Eukaryota</taxon>
        <taxon>Metazoa</taxon>
        <taxon>Ecdysozoa</taxon>
        <taxon>Nematoda</taxon>
        <taxon>Chromadorea</taxon>
        <taxon>Rhabditida</taxon>
        <taxon>Rhabditina</taxon>
        <taxon>Rhabditomorpha</taxon>
        <taxon>Strongyloidea</taxon>
        <taxon>Heligmosomidae</taxon>
        <taxon>Heligmosomoides</taxon>
    </lineage>
</organism>
<evidence type="ECO:0000256" key="5">
    <source>
        <dbReference type="SAM" id="SignalP"/>
    </source>
</evidence>
<name>A0A183FU23_HELPZ</name>
<dbReference type="GO" id="GO:0005576">
    <property type="term" value="C:extracellular region"/>
    <property type="evidence" value="ECO:0007669"/>
    <property type="project" value="UniProtKB-SubCell"/>
</dbReference>
<dbReference type="Gene3D" id="2.60.40.3330">
    <property type="match status" value="1"/>
</dbReference>
<dbReference type="AlphaFoldDB" id="A0A183FU23"/>
<accession>A0A3P7ZG99</accession>
<gene>
    <name evidence="6" type="ORF">HPBE_LOCUS11643</name>
</gene>
<keyword evidence="3" id="KW-0964">Secreted</keyword>
<evidence type="ECO:0000256" key="3">
    <source>
        <dbReference type="ARBA" id="ARBA00022525"/>
    </source>
</evidence>
<feature type="signal peptide" evidence="5">
    <location>
        <begin position="1"/>
        <end position="17"/>
    </location>
</feature>
<comment type="similarity">
    <text evidence="2">Belongs to the nematode transthyretin-like family.</text>
</comment>
<dbReference type="PANTHER" id="PTHR21700">
    <property type="entry name" value="TRANSTHYRETIN-LIKE FAMILY PROTEIN-RELATED"/>
    <property type="match status" value="1"/>
</dbReference>
<proteinExistence type="inferred from homology"/>
<evidence type="ECO:0000256" key="1">
    <source>
        <dbReference type="ARBA" id="ARBA00004613"/>
    </source>
</evidence>
<evidence type="ECO:0000256" key="2">
    <source>
        <dbReference type="ARBA" id="ARBA00010112"/>
    </source>
</evidence>
<dbReference type="WBParaSite" id="HPBE_0001164201-mRNA-1">
    <property type="protein sequence ID" value="HPBE_0001164201-mRNA-1"/>
    <property type="gene ID" value="HPBE_0001164201"/>
</dbReference>
<dbReference type="Proteomes" id="UP000050761">
    <property type="component" value="Unassembled WGS sequence"/>
</dbReference>
<dbReference type="PANTHER" id="PTHR21700:SF24">
    <property type="entry name" value="TRANSTHYRETIN-LIKE FAMILY PROTEIN"/>
    <property type="match status" value="1"/>
</dbReference>
<dbReference type="Pfam" id="PF01060">
    <property type="entry name" value="TTR-52"/>
    <property type="match status" value="1"/>
</dbReference>
<comment type="subcellular location">
    <subcellularLocation>
        <location evidence="1">Secreted</location>
    </subcellularLocation>
</comment>
<sequence length="141" mass="15225">MMRNISLALLLVPCCLAVFGFIGRDQSVAVTGHLTCDGMPASGVRVKLYEDEITIDSKLAENRTDASGQFLVSGGKIAVTDLDPKIDIYHKCDYDGPCYKKLVINIPGSYLTDGTVPRTTYDVGTINLANQFSGLTTDCIN</sequence>
<feature type="chain" id="PRO_5044551648" evidence="5">
    <location>
        <begin position="18"/>
        <end position="141"/>
    </location>
</feature>
<evidence type="ECO:0000256" key="4">
    <source>
        <dbReference type="ARBA" id="ARBA00022729"/>
    </source>
</evidence>